<reference evidence="2" key="1">
    <citation type="submission" date="2024-05" db="EMBL/GenBank/DDBJ databases">
        <title>30 novel species of actinomycetes from the DSMZ collection.</title>
        <authorList>
            <person name="Nouioui I."/>
        </authorList>
    </citation>
    <scope>NUCLEOTIDE SEQUENCE</scope>
    <source>
        <strain evidence="2">DSM 41529</strain>
    </source>
</reference>
<gene>
    <name evidence="2" type="ORF">RND15_28335</name>
</gene>
<dbReference type="RefSeq" id="WP_311727222.1">
    <property type="nucleotide sequence ID" value="NZ_JAVRFD010000015.1"/>
</dbReference>
<name>A0ABU2XM96_9ACTN</name>
<evidence type="ECO:0008006" key="4">
    <source>
        <dbReference type="Google" id="ProtNLM"/>
    </source>
</evidence>
<dbReference type="SUPFAM" id="SSF88713">
    <property type="entry name" value="Glycoside hydrolase/deacetylase"/>
    <property type="match status" value="1"/>
</dbReference>
<dbReference type="PANTHER" id="PTHR45985">
    <property type="match status" value="1"/>
</dbReference>
<dbReference type="InterPro" id="IPR011330">
    <property type="entry name" value="Glyco_hydro/deAcase_b/a-brl"/>
</dbReference>
<sequence>MAALAAVANCTGGSDPQRPGSPGGPGSDRDAQRNGPAAPNHPKRAGKLIGDGSMSDTGPQPGQLRPRRLKPGEKPPQFVVFSWDGAGQDGQKLFSRFRAVGKKYDAQMTYFLSGVYMLPAEKRDKYDPPRHSRGASSIGFNDVKGVKDTVEQLGAAWREGNEIGTHFNGHFCGPDDGVGTWSPSEWIDETRQAVSFVQHWKTNTGLRGGEPLPFDYGKELVGGRAPCLEGQKNLIKAAKKLGFRYDASSVGGRQVWPKKIHGIWDFPLQEIPVPGRSYETLSMDYNFLANQSGTTKGDPSKRAAWGRQMRDGLLAAFDRAYDGNRAPLFIGNHFESWNGGTYMRAVEDTIKRICPRKGVRCVPFKQLADWLDAQGPGVLRRLRGLDVGERPKGGWAKFFTAEPASTHSAMPAKRERE</sequence>
<organism evidence="2 3">
    <name type="scientific">Streptomyces lonegramiae</name>
    <dbReference type="NCBI Taxonomy" id="3075524"/>
    <lineage>
        <taxon>Bacteria</taxon>
        <taxon>Bacillati</taxon>
        <taxon>Actinomycetota</taxon>
        <taxon>Actinomycetes</taxon>
        <taxon>Kitasatosporales</taxon>
        <taxon>Streptomycetaceae</taxon>
        <taxon>Streptomyces</taxon>
    </lineage>
</organism>
<feature type="region of interest" description="Disordered" evidence="1">
    <location>
        <begin position="1"/>
        <end position="83"/>
    </location>
</feature>
<dbReference type="PANTHER" id="PTHR45985:SF3">
    <property type="entry name" value="CHITIN DEACETYLASE-LIKE 4"/>
    <property type="match status" value="1"/>
</dbReference>
<evidence type="ECO:0000313" key="2">
    <source>
        <dbReference type="EMBL" id="MDT0546587.1"/>
    </source>
</evidence>
<proteinExistence type="predicted"/>
<dbReference type="InterPro" id="IPR052740">
    <property type="entry name" value="CE4"/>
</dbReference>
<dbReference type="Proteomes" id="UP001180754">
    <property type="component" value="Unassembled WGS sequence"/>
</dbReference>
<dbReference type="EMBL" id="JAVRFD010000015">
    <property type="protein sequence ID" value="MDT0546587.1"/>
    <property type="molecule type" value="Genomic_DNA"/>
</dbReference>
<comment type="caution">
    <text evidence="2">The sequence shown here is derived from an EMBL/GenBank/DDBJ whole genome shotgun (WGS) entry which is preliminary data.</text>
</comment>
<protein>
    <recommendedName>
        <fullName evidence="4">Secreted protein</fullName>
    </recommendedName>
</protein>
<evidence type="ECO:0000313" key="3">
    <source>
        <dbReference type="Proteomes" id="UP001180754"/>
    </source>
</evidence>
<dbReference type="Gene3D" id="3.20.20.370">
    <property type="entry name" value="Glycoside hydrolase/deacetylase"/>
    <property type="match status" value="1"/>
</dbReference>
<accession>A0ABU2XM96</accession>
<keyword evidence="3" id="KW-1185">Reference proteome</keyword>
<evidence type="ECO:0000256" key="1">
    <source>
        <dbReference type="SAM" id="MobiDB-lite"/>
    </source>
</evidence>